<dbReference type="Pfam" id="PF02653">
    <property type="entry name" value="BPD_transp_2"/>
    <property type="match status" value="1"/>
</dbReference>
<dbReference type="AlphaFoldDB" id="K6E7Y6"/>
<keyword evidence="5" id="KW-0029">Amino-acid transport</keyword>
<keyword evidence="6 9" id="KW-1133">Transmembrane helix</keyword>
<accession>K6E7Y6</accession>
<dbReference type="InterPro" id="IPR001851">
    <property type="entry name" value="ABC_transp_permease"/>
</dbReference>
<dbReference type="PATRIC" id="fig|1117379.3.peg.2131"/>
<dbReference type="eggNOG" id="COG0559">
    <property type="taxonomic scope" value="Bacteria"/>
</dbReference>
<proteinExistence type="inferred from homology"/>
<keyword evidence="2" id="KW-0813">Transport</keyword>
<keyword evidence="3" id="KW-1003">Cell membrane</keyword>
<gene>
    <name evidence="10" type="ORF">BABA_10211</name>
</gene>
<dbReference type="InterPro" id="IPR052157">
    <property type="entry name" value="BCAA_transport_permease"/>
</dbReference>
<evidence type="ECO:0000313" key="10">
    <source>
        <dbReference type="EMBL" id="EKN69426.1"/>
    </source>
</evidence>
<feature type="transmembrane region" description="Helical" evidence="9">
    <location>
        <begin position="59"/>
        <end position="84"/>
    </location>
</feature>
<keyword evidence="7 9" id="KW-0472">Membrane</keyword>
<dbReference type="PANTHER" id="PTHR11795">
    <property type="entry name" value="BRANCHED-CHAIN AMINO ACID TRANSPORT SYSTEM PERMEASE PROTEIN LIVH"/>
    <property type="match status" value="1"/>
</dbReference>
<feature type="transmembrane region" description="Helical" evidence="9">
    <location>
        <begin position="222"/>
        <end position="250"/>
    </location>
</feature>
<evidence type="ECO:0000256" key="1">
    <source>
        <dbReference type="ARBA" id="ARBA00004651"/>
    </source>
</evidence>
<feature type="transmembrane region" description="Helical" evidence="9">
    <location>
        <begin position="179"/>
        <end position="202"/>
    </location>
</feature>
<dbReference type="OrthoDB" id="9807115at2"/>
<feature type="transmembrane region" description="Helical" evidence="9">
    <location>
        <begin position="12"/>
        <end position="39"/>
    </location>
</feature>
<dbReference type="CDD" id="cd06582">
    <property type="entry name" value="TM_PBP1_LivH_like"/>
    <property type="match status" value="1"/>
</dbReference>
<evidence type="ECO:0000256" key="2">
    <source>
        <dbReference type="ARBA" id="ARBA00022448"/>
    </source>
</evidence>
<feature type="transmembrane region" description="Helical" evidence="9">
    <location>
        <begin position="139"/>
        <end position="158"/>
    </location>
</feature>
<dbReference type="GO" id="GO:0022857">
    <property type="term" value="F:transmembrane transporter activity"/>
    <property type="evidence" value="ECO:0007669"/>
    <property type="project" value="InterPro"/>
</dbReference>
<reference evidence="10 11" key="1">
    <citation type="journal article" date="2012" name="Front. Microbiol.">
        <title>Redundancy and modularity in membrane-associated dissimilatory nitrate reduction in Bacillus.</title>
        <authorList>
            <person name="Heylen K."/>
            <person name="Keltjens J."/>
        </authorList>
    </citation>
    <scope>NUCLEOTIDE SEQUENCE [LARGE SCALE GENOMIC DNA]</scope>
    <source>
        <strain evidence="11">LMG 21833T</strain>
    </source>
</reference>
<organism evidence="10 11">
    <name type="scientific">Neobacillus bataviensis LMG 21833</name>
    <dbReference type="NCBI Taxonomy" id="1117379"/>
    <lineage>
        <taxon>Bacteria</taxon>
        <taxon>Bacillati</taxon>
        <taxon>Bacillota</taxon>
        <taxon>Bacilli</taxon>
        <taxon>Bacillales</taxon>
        <taxon>Bacillaceae</taxon>
        <taxon>Neobacillus</taxon>
    </lineage>
</organism>
<name>K6E7Y6_9BACI</name>
<dbReference type="GO" id="GO:0006865">
    <property type="term" value="P:amino acid transport"/>
    <property type="evidence" value="ECO:0007669"/>
    <property type="project" value="UniProtKB-KW"/>
</dbReference>
<evidence type="ECO:0000256" key="9">
    <source>
        <dbReference type="SAM" id="Phobius"/>
    </source>
</evidence>
<dbReference type="RefSeq" id="WP_007085059.1">
    <property type="nucleotide sequence ID" value="NZ_AJLS01000056.1"/>
</dbReference>
<evidence type="ECO:0000256" key="3">
    <source>
        <dbReference type="ARBA" id="ARBA00022475"/>
    </source>
</evidence>
<evidence type="ECO:0000256" key="7">
    <source>
        <dbReference type="ARBA" id="ARBA00023136"/>
    </source>
</evidence>
<sequence length="288" mass="30946">MSALLLQMMNGLSYGFLLFIITSGITIVFGILGVLNLAHGSLYVLGSFIGYSLIMQAGLPFWVALAAVPLLIAIIGLVLEMVLLRPTYKMGHLSQVLLTFGLAYIFHDIFSMMWGKNILVVTPPEAFNMSVEIAGNAIPAYRLALIVIGILIAIFLWFTQEKTKWGAVIRAGLSDKEMVGGLGVNIHFVFTCVFFLGSLMAGLGGVLGSPILGVYPGMEFQILILSLVVLVVGGLGSVTGTFIASLLVGFVETFSRYLVPELSLIITFALMALVLVVRPQGLTGRRVV</sequence>
<dbReference type="PANTHER" id="PTHR11795:SF442">
    <property type="entry name" value="ABC TRANSPORTER ATP-BINDING PROTEIN"/>
    <property type="match status" value="1"/>
</dbReference>
<dbReference type="Proteomes" id="UP000006316">
    <property type="component" value="Unassembled WGS sequence"/>
</dbReference>
<comment type="subcellular location">
    <subcellularLocation>
        <location evidence="1">Cell membrane</location>
        <topology evidence="1">Multi-pass membrane protein</topology>
    </subcellularLocation>
</comment>
<evidence type="ECO:0000256" key="5">
    <source>
        <dbReference type="ARBA" id="ARBA00022970"/>
    </source>
</evidence>
<evidence type="ECO:0000313" key="11">
    <source>
        <dbReference type="Proteomes" id="UP000006316"/>
    </source>
</evidence>
<feature type="transmembrane region" description="Helical" evidence="9">
    <location>
        <begin position="96"/>
        <end position="119"/>
    </location>
</feature>
<protein>
    <submittedName>
        <fullName evidence="10">Inner-membrane translocator</fullName>
    </submittedName>
</protein>
<comment type="similarity">
    <text evidence="8">Belongs to the binding-protein-dependent transport system permease family. LivHM subfamily.</text>
</comment>
<keyword evidence="11" id="KW-1185">Reference proteome</keyword>
<comment type="caution">
    <text evidence="10">The sequence shown here is derived from an EMBL/GenBank/DDBJ whole genome shotgun (WGS) entry which is preliminary data.</text>
</comment>
<evidence type="ECO:0000256" key="4">
    <source>
        <dbReference type="ARBA" id="ARBA00022692"/>
    </source>
</evidence>
<evidence type="ECO:0000256" key="6">
    <source>
        <dbReference type="ARBA" id="ARBA00022989"/>
    </source>
</evidence>
<dbReference type="STRING" id="1117379.BABA_10211"/>
<feature type="transmembrane region" description="Helical" evidence="9">
    <location>
        <begin position="257"/>
        <end position="277"/>
    </location>
</feature>
<dbReference type="EMBL" id="AJLS01000056">
    <property type="protein sequence ID" value="EKN69426.1"/>
    <property type="molecule type" value="Genomic_DNA"/>
</dbReference>
<keyword evidence="4 9" id="KW-0812">Transmembrane</keyword>
<dbReference type="GO" id="GO:0005886">
    <property type="term" value="C:plasma membrane"/>
    <property type="evidence" value="ECO:0007669"/>
    <property type="project" value="UniProtKB-SubCell"/>
</dbReference>
<evidence type="ECO:0000256" key="8">
    <source>
        <dbReference type="ARBA" id="ARBA00037998"/>
    </source>
</evidence>